<accession>X7EEC6</accession>
<evidence type="ECO:0000313" key="3">
    <source>
        <dbReference type="Proteomes" id="UP000022447"/>
    </source>
</evidence>
<dbReference type="eggNOG" id="COG2374">
    <property type="taxonomic scope" value="Bacteria"/>
</dbReference>
<proteinExistence type="predicted"/>
<name>X7EEC6_9RHOB</name>
<gene>
    <name evidence="2" type="ORF">OCH239_09815</name>
</gene>
<comment type="caution">
    <text evidence="2">The sequence shown here is derived from an EMBL/GenBank/DDBJ whole genome shotgun (WGS) entry which is preliminary data.</text>
</comment>
<feature type="region of interest" description="Disordered" evidence="1">
    <location>
        <begin position="1"/>
        <end position="21"/>
    </location>
</feature>
<reference evidence="2 3" key="1">
    <citation type="submission" date="2014-01" db="EMBL/GenBank/DDBJ databases">
        <title>Roseivivax halodurans JCM 10272 Genome Sequencing.</title>
        <authorList>
            <person name="Lai Q."/>
            <person name="Li G."/>
            <person name="Shao Z."/>
        </authorList>
    </citation>
    <scope>NUCLEOTIDE SEQUENCE [LARGE SCALE GENOMIC DNA]</scope>
    <source>
        <strain evidence="2 3">JCM 10272</strain>
    </source>
</reference>
<evidence type="ECO:0000313" key="2">
    <source>
        <dbReference type="EMBL" id="ETX13566.1"/>
    </source>
</evidence>
<feature type="compositionally biased region" description="Acidic residues" evidence="1">
    <location>
        <begin position="10"/>
        <end position="21"/>
    </location>
</feature>
<dbReference type="STRING" id="1449350.OCH239_09815"/>
<keyword evidence="3" id="KW-1185">Reference proteome</keyword>
<dbReference type="Gene3D" id="3.60.10.10">
    <property type="entry name" value="Endonuclease/exonuclease/phosphatase"/>
    <property type="match status" value="1"/>
</dbReference>
<sequence length="174" mass="19435">MRIATFNIENLDDSPVDPDEDPPFEVRAAILRPMLERLRADIICFQEIHGQRDGEDAPRRLRALERLLDGTRYAGFEPSSTRTQAGQIEAERNLVVASHPDWAVEEAREIQNTLVNPPEYSRVTAEGDQDPMRVRWDLVAAGCGMTVLSSALRNRSAGVENSLTRKAALVKALL</sequence>
<dbReference type="EMBL" id="JALZ01000023">
    <property type="protein sequence ID" value="ETX13566.1"/>
    <property type="molecule type" value="Genomic_DNA"/>
</dbReference>
<dbReference type="RefSeq" id="WP_051489534.1">
    <property type="nucleotide sequence ID" value="NZ_JALZ01000023.1"/>
</dbReference>
<protein>
    <recommendedName>
        <fullName evidence="4">Endonuclease/exonuclease/phosphatase domain-containing protein</fullName>
    </recommendedName>
</protein>
<dbReference type="SUPFAM" id="SSF56219">
    <property type="entry name" value="DNase I-like"/>
    <property type="match status" value="1"/>
</dbReference>
<organism evidence="2 3">
    <name type="scientific">Roseivivax halodurans JCM 10272</name>
    <dbReference type="NCBI Taxonomy" id="1449350"/>
    <lineage>
        <taxon>Bacteria</taxon>
        <taxon>Pseudomonadati</taxon>
        <taxon>Pseudomonadota</taxon>
        <taxon>Alphaproteobacteria</taxon>
        <taxon>Rhodobacterales</taxon>
        <taxon>Roseobacteraceae</taxon>
        <taxon>Roseivivax</taxon>
    </lineage>
</organism>
<evidence type="ECO:0000256" key="1">
    <source>
        <dbReference type="SAM" id="MobiDB-lite"/>
    </source>
</evidence>
<evidence type="ECO:0008006" key="4">
    <source>
        <dbReference type="Google" id="ProtNLM"/>
    </source>
</evidence>
<dbReference type="AlphaFoldDB" id="X7EEC6"/>
<dbReference type="InterPro" id="IPR036691">
    <property type="entry name" value="Endo/exonu/phosph_ase_sf"/>
</dbReference>
<dbReference type="Proteomes" id="UP000022447">
    <property type="component" value="Unassembled WGS sequence"/>
</dbReference>
<dbReference type="OrthoDB" id="7297112at2"/>